<keyword evidence="1" id="KW-0812">Transmembrane</keyword>
<feature type="transmembrane region" description="Helical" evidence="1">
    <location>
        <begin position="53"/>
        <end position="73"/>
    </location>
</feature>
<evidence type="ECO:0000313" key="3">
    <source>
        <dbReference type="Proteomes" id="UP001055911"/>
    </source>
</evidence>
<gene>
    <name evidence="2" type="ORF">M3M40_01955</name>
</gene>
<proteinExistence type="predicted"/>
<name>A0A9Q8ZQ87_9LACO</name>
<dbReference type="GO" id="GO:0005886">
    <property type="term" value="C:plasma membrane"/>
    <property type="evidence" value="ECO:0007669"/>
    <property type="project" value="TreeGrafter"/>
</dbReference>
<reference evidence="2" key="1">
    <citation type="submission" date="2022-05" db="EMBL/GenBank/DDBJ databases">
        <authorList>
            <person name="Oliphant S.A."/>
            <person name="Watson-Haigh N.S."/>
            <person name="Sumby K.M."/>
            <person name="Gardner J.M."/>
            <person name="Jiranek V."/>
        </authorList>
    </citation>
    <scope>NUCLEOTIDE SEQUENCE</scope>
    <source>
        <strain evidence="2">KI4_B1</strain>
    </source>
</reference>
<dbReference type="EMBL" id="CP097119">
    <property type="protein sequence ID" value="USS89575.1"/>
    <property type="molecule type" value="Genomic_DNA"/>
</dbReference>
<dbReference type="Proteomes" id="UP001055911">
    <property type="component" value="Chromosome"/>
</dbReference>
<protein>
    <submittedName>
        <fullName evidence="2">DUF805 domain-containing protein</fullName>
    </submittedName>
</protein>
<organism evidence="2 3">
    <name type="scientific">Fructilactobacillus cliffordii</name>
    <dbReference type="NCBI Taxonomy" id="2940299"/>
    <lineage>
        <taxon>Bacteria</taxon>
        <taxon>Bacillati</taxon>
        <taxon>Bacillota</taxon>
        <taxon>Bacilli</taxon>
        <taxon>Lactobacillales</taxon>
        <taxon>Lactobacillaceae</taxon>
        <taxon>Fructilactobacillus</taxon>
    </lineage>
</organism>
<dbReference type="RefSeq" id="WP_252767125.1">
    <property type="nucleotide sequence ID" value="NZ_CP097117.1"/>
</dbReference>
<keyword evidence="1" id="KW-1133">Transmembrane helix</keyword>
<dbReference type="AlphaFoldDB" id="A0A9Q8ZQ87"/>
<keyword evidence="1" id="KW-0472">Membrane</keyword>
<sequence>MFRAYRNFWHNIFNFSGTASLVEFWIPLIFNYILALLAAWLLGVLAGTVSAQMVSVIYGIMFLLAWIGSISVTFRRLHDSNHSGWWFWIQIIPAIGTLWLLILLILPTRRASRWR</sequence>
<evidence type="ECO:0000256" key="1">
    <source>
        <dbReference type="SAM" id="Phobius"/>
    </source>
</evidence>
<keyword evidence="3" id="KW-1185">Reference proteome</keyword>
<dbReference type="PANTHER" id="PTHR34980">
    <property type="entry name" value="INNER MEMBRANE PROTEIN-RELATED-RELATED"/>
    <property type="match status" value="1"/>
</dbReference>
<feature type="transmembrane region" description="Helical" evidence="1">
    <location>
        <begin position="85"/>
        <end position="106"/>
    </location>
</feature>
<accession>A0A9Q8ZQ87</accession>
<feature type="transmembrane region" description="Helical" evidence="1">
    <location>
        <begin position="24"/>
        <end position="46"/>
    </location>
</feature>
<evidence type="ECO:0000313" key="2">
    <source>
        <dbReference type="EMBL" id="USS89575.1"/>
    </source>
</evidence>
<dbReference type="Pfam" id="PF05656">
    <property type="entry name" value="DUF805"/>
    <property type="match status" value="1"/>
</dbReference>
<dbReference type="InterPro" id="IPR008523">
    <property type="entry name" value="DUF805"/>
</dbReference>
<dbReference type="PANTHER" id="PTHR34980:SF2">
    <property type="entry name" value="INNER MEMBRANE PROTEIN YHAH-RELATED"/>
    <property type="match status" value="1"/>
</dbReference>